<organism evidence="3 4">
    <name type="scientific">Bacillus amyloliquefaciens (strain Y2)</name>
    <name type="common">Bacillus amyloliquefaciens subsp. plantarum (strain B9601-Y2)</name>
    <dbReference type="NCBI Taxonomy" id="1155777"/>
    <lineage>
        <taxon>Bacteria</taxon>
        <taxon>Bacillati</taxon>
        <taxon>Bacillota</taxon>
        <taxon>Bacilli</taxon>
        <taxon>Bacillales</taxon>
        <taxon>Bacillaceae</taxon>
        <taxon>Bacillus</taxon>
        <taxon>Bacillus amyloliquefaciens group</taxon>
    </lineage>
</organism>
<dbReference type="KEGG" id="bqy:MUS_2014"/>
<evidence type="ECO:0000313" key="4">
    <source>
        <dbReference type="Proteomes" id="UP000002878"/>
    </source>
</evidence>
<dbReference type="InterPro" id="IPR006626">
    <property type="entry name" value="PbH1"/>
</dbReference>
<protein>
    <recommendedName>
        <fullName evidence="2">Right handed beta helix domain-containing protein</fullName>
    </recommendedName>
</protein>
<keyword evidence="1" id="KW-0677">Repeat</keyword>
<dbReference type="InterPro" id="IPR012334">
    <property type="entry name" value="Pectin_lyas_fold"/>
</dbReference>
<evidence type="ECO:0000313" key="3">
    <source>
        <dbReference type="EMBL" id="AFJ61981.1"/>
    </source>
</evidence>
<dbReference type="EMBL" id="CP003332">
    <property type="protein sequence ID" value="AFJ61981.1"/>
    <property type="molecule type" value="Genomic_DNA"/>
</dbReference>
<dbReference type="KEGG" id="bya:BANAU_1793"/>
<gene>
    <name evidence="3" type="ORF">MUS_2014</name>
</gene>
<feature type="domain" description="Right handed beta helix" evidence="2">
    <location>
        <begin position="98"/>
        <end position="274"/>
    </location>
</feature>
<dbReference type="PANTHER" id="PTHR22990:SF15">
    <property type="entry name" value="F-BOX ONLY PROTEIN 10"/>
    <property type="match status" value="1"/>
</dbReference>
<evidence type="ECO:0000256" key="1">
    <source>
        <dbReference type="ARBA" id="ARBA00022737"/>
    </source>
</evidence>
<evidence type="ECO:0000259" key="2">
    <source>
        <dbReference type="Pfam" id="PF13229"/>
    </source>
</evidence>
<dbReference type="HOGENOM" id="CLU_466653_0_0_9"/>
<dbReference type="PANTHER" id="PTHR22990">
    <property type="entry name" value="F-BOX ONLY PROTEIN"/>
    <property type="match status" value="1"/>
</dbReference>
<dbReference type="SMART" id="SM00710">
    <property type="entry name" value="PbH1"/>
    <property type="match status" value="11"/>
</dbReference>
<dbReference type="SUPFAM" id="SSF51126">
    <property type="entry name" value="Pectin lyase-like"/>
    <property type="match status" value="2"/>
</dbReference>
<sequence length="581" mass="63838">MNMQQPLYYFVDALDWGIDDKGSNAIETTEGLNRALEYASSKSFYKVHIPKGIYLIDAVNTTKRLPEFGGGINVPSNIELILHPEAIFKVQPNDYQGYSCFYIGQASNVTIRGGQIIGDRHEHDYSKITSIKKTHEWGFGIHVNGSSNVLIENVQVSDCIGDNIWIAADGMMNTSGTYTPSKNVTVRKCTLLRGRRNNLATNGCEGLLVDDCDIEEAGGGTIGPQLGIDLEGFGENGIKYDHPYKLTVRNCRFKNNGRGSVTAHTSGKVIIEGNYSDHVISYGYSTDVSIKNNKIINENEIKTYGVDSVGVSSTESGNRVQIDGNTISGFEVGICVRGKGGTVSNNTFEKIKACPIATHQAEDFLITDNRIENSDCVQVQVRNSNDIKVVNTKGKGTSSSYAAKIMDSTRISLVNNEFANVYGGIYCERSQSVRLKGNDLLLSGSGYGIFWDKDSSVSLHRNEIHEPRNVAIKGTPEKYSCQISENQIYFCKSLIAIQLTGGSEHILKDNEIMFNRSVDQGYGVYLENTDKVRLVRNDVRGIGGKLLSHPYCTDKAKNTTLIHNTYDSGTLKTAEGDIVVI</sequence>
<dbReference type="Gene3D" id="2.160.20.10">
    <property type="entry name" value="Single-stranded right-handed beta-helix, Pectin lyase-like"/>
    <property type="match status" value="2"/>
</dbReference>
<dbReference type="Proteomes" id="UP000002878">
    <property type="component" value="Chromosome"/>
</dbReference>
<dbReference type="AlphaFoldDB" id="I2C5Q7"/>
<name>I2C5Q7_BACAY</name>
<proteinExistence type="predicted"/>
<accession>I2C5Q7</accession>
<dbReference type="InterPro" id="IPR011050">
    <property type="entry name" value="Pectin_lyase_fold/virulence"/>
</dbReference>
<dbReference type="InterPro" id="IPR039448">
    <property type="entry name" value="Beta_helix"/>
</dbReference>
<dbReference type="Pfam" id="PF13229">
    <property type="entry name" value="Beta_helix"/>
    <property type="match status" value="2"/>
</dbReference>
<dbReference type="RefSeq" id="WP_014417925.1">
    <property type="nucleotide sequence ID" value="NC_017061.1"/>
</dbReference>
<reference evidence="3 4" key="1">
    <citation type="journal article" date="2012" name="J. Biotechnol.">
        <title>Genome sequence of the plant growth promoting strain Bacillus amyloliquefaciens subsp. plantarum B9601-Y2 and expression of mersacidin and other secondary metabolites.</title>
        <authorList>
            <person name="He P."/>
            <person name="Hao K."/>
            <person name="Blom J."/>
            <person name="Ruckert C."/>
            <person name="Vater J."/>
            <person name="Mao Z."/>
            <person name="Wu Y."/>
            <person name="Hou M."/>
            <person name="He P."/>
            <person name="He Y."/>
            <person name="Borriss R."/>
        </authorList>
    </citation>
    <scope>NUCLEOTIDE SEQUENCE [LARGE SCALE GENOMIC DNA]</scope>
    <source>
        <strain evidence="3">Y2</strain>
    </source>
</reference>
<dbReference type="InterPro" id="IPR051550">
    <property type="entry name" value="SCF-Subunits/Alg-Epimerases"/>
</dbReference>
<feature type="domain" description="Right handed beta helix" evidence="2">
    <location>
        <begin position="310"/>
        <end position="464"/>
    </location>
</feature>
<dbReference type="PATRIC" id="fig|1126211.3.peg.1926"/>